<feature type="transmembrane region" description="Helical" evidence="1">
    <location>
        <begin position="6"/>
        <end position="27"/>
    </location>
</feature>
<proteinExistence type="predicted"/>
<evidence type="ECO:0000313" key="3">
    <source>
        <dbReference type="Proteomes" id="UP001469553"/>
    </source>
</evidence>
<keyword evidence="1" id="KW-0472">Membrane</keyword>
<dbReference type="Proteomes" id="UP001469553">
    <property type="component" value="Unassembled WGS sequence"/>
</dbReference>
<keyword evidence="1" id="KW-0812">Transmembrane</keyword>
<evidence type="ECO:0000256" key="1">
    <source>
        <dbReference type="SAM" id="Phobius"/>
    </source>
</evidence>
<keyword evidence="3" id="KW-1185">Reference proteome</keyword>
<evidence type="ECO:0000313" key="2">
    <source>
        <dbReference type="EMBL" id="MEQ2278621.1"/>
    </source>
</evidence>
<comment type="caution">
    <text evidence="2">The sequence shown here is derived from an EMBL/GenBank/DDBJ whole genome shotgun (WGS) entry which is preliminary data.</text>
</comment>
<protein>
    <recommendedName>
        <fullName evidence="4">Secreted protein</fullName>
    </recommendedName>
</protein>
<name>A0ABV0X9R8_9TELE</name>
<keyword evidence="1" id="KW-1133">Transmembrane helix</keyword>
<evidence type="ECO:0008006" key="4">
    <source>
        <dbReference type="Google" id="ProtNLM"/>
    </source>
</evidence>
<gene>
    <name evidence="2" type="ORF">AMECASPLE_000776</name>
</gene>
<sequence>MSAAEYAFIIFFANVRVLFAWTTWFCWSTEYSLRCGSDKFISITISMEAQQLIYSLVFLSFCCSHINHLLVRMILSSSTFYDSCLTVQSASFSSWPPDCGELSFHTDRCR</sequence>
<feature type="transmembrane region" description="Helical" evidence="1">
    <location>
        <begin position="52"/>
        <end position="75"/>
    </location>
</feature>
<reference evidence="2 3" key="1">
    <citation type="submission" date="2021-06" db="EMBL/GenBank/DDBJ databases">
        <authorList>
            <person name="Palmer J.M."/>
        </authorList>
    </citation>
    <scope>NUCLEOTIDE SEQUENCE [LARGE SCALE GENOMIC DNA]</scope>
    <source>
        <strain evidence="2 3">AS_MEX2019</strain>
        <tissue evidence="2">Muscle</tissue>
    </source>
</reference>
<dbReference type="EMBL" id="JAHRIP010000023">
    <property type="protein sequence ID" value="MEQ2278621.1"/>
    <property type="molecule type" value="Genomic_DNA"/>
</dbReference>
<organism evidence="2 3">
    <name type="scientific">Ameca splendens</name>
    <dbReference type="NCBI Taxonomy" id="208324"/>
    <lineage>
        <taxon>Eukaryota</taxon>
        <taxon>Metazoa</taxon>
        <taxon>Chordata</taxon>
        <taxon>Craniata</taxon>
        <taxon>Vertebrata</taxon>
        <taxon>Euteleostomi</taxon>
        <taxon>Actinopterygii</taxon>
        <taxon>Neopterygii</taxon>
        <taxon>Teleostei</taxon>
        <taxon>Neoteleostei</taxon>
        <taxon>Acanthomorphata</taxon>
        <taxon>Ovalentaria</taxon>
        <taxon>Atherinomorphae</taxon>
        <taxon>Cyprinodontiformes</taxon>
        <taxon>Goodeidae</taxon>
        <taxon>Ameca</taxon>
    </lineage>
</organism>
<accession>A0ABV0X9R8</accession>